<dbReference type="EMBL" id="CP003493">
    <property type="protein sequence ID" value="AFV89273.1"/>
    <property type="molecule type" value="Genomic_DNA"/>
</dbReference>
<dbReference type="HOGENOM" id="CLU_1155301_0_0_11"/>
<dbReference type="AlphaFoldDB" id="K7RWF1"/>
<feature type="compositionally biased region" description="Basic residues" evidence="1">
    <location>
        <begin position="165"/>
        <end position="174"/>
    </location>
</feature>
<accession>K7RWF1</accession>
<reference evidence="2 3" key="1">
    <citation type="journal article" date="2012" name="BMC Genomics">
        <title>The genome sequence of Propionibacterium acidipropionici provides insights into its biotechnological and industrial potential.</title>
        <authorList>
            <person name="Parizzi L.P."/>
            <person name="Grassi M.C."/>
            <person name="Llerena L.A."/>
            <person name="Carazzolle M.F."/>
            <person name="Queiroz V.L."/>
            <person name="Lunardi I."/>
            <person name="Zeidler A.F."/>
            <person name="Teixeira P.J."/>
            <person name="Mieczkowski P."/>
            <person name="Rincones J."/>
            <person name="Pereira G.A."/>
        </authorList>
    </citation>
    <scope>NUCLEOTIDE SEQUENCE [LARGE SCALE GENOMIC DNA]</scope>
    <source>
        <strain evidence="3">ATCC 4875 / DSM 20272 / JCM 6432 / NBRC 12425 / NCIMB 8070</strain>
    </source>
</reference>
<organism evidence="2 3">
    <name type="scientific">Acidipropionibacterium acidipropionici (strain ATCC 4875 / DSM 20272 / JCM 6432 / NBRC 12425 / NCIMB 8070 / 4)</name>
    <name type="common">Propionibacterium acidipropionici</name>
    <dbReference type="NCBI Taxonomy" id="1171373"/>
    <lineage>
        <taxon>Bacteria</taxon>
        <taxon>Bacillati</taxon>
        <taxon>Actinomycetota</taxon>
        <taxon>Actinomycetes</taxon>
        <taxon>Propionibacteriales</taxon>
        <taxon>Propionibacteriaceae</taxon>
        <taxon>Acidipropionibacterium</taxon>
    </lineage>
</organism>
<dbReference type="RefSeq" id="WP_015070180.1">
    <property type="nucleotide sequence ID" value="NC_019395.1"/>
</dbReference>
<sequence length="197" mass="21639">MSGITEPVQDPLFDADELAREQLCTEAWQGIPLGITVYDYHDPEELRAAMVRWLAEHGEFAGGGGMWCELLAGDDIGEPVAAADGHELFEFAAQPAGLAVIHQAICPGCRWHHIGTGKEVVEAWHDHAMPGWRELPVVPKPVTDIAEWMEGAYPPGWVRPGAPIRTRRHPKTRARRFDSHVPHGSPMGGYDMAAPAE</sequence>
<dbReference type="InterPro" id="IPR045930">
    <property type="entry name" value="DUF6349"/>
</dbReference>
<evidence type="ECO:0000313" key="2">
    <source>
        <dbReference type="EMBL" id="AFV89273.1"/>
    </source>
</evidence>
<feature type="region of interest" description="Disordered" evidence="1">
    <location>
        <begin position="161"/>
        <end position="197"/>
    </location>
</feature>
<name>K7RWF1_ACIA4</name>
<dbReference type="KEGG" id="pbo:PACID_14590"/>
<dbReference type="Proteomes" id="UP000000214">
    <property type="component" value="Chromosome"/>
</dbReference>
<dbReference type="Pfam" id="PF19876">
    <property type="entry name" value="DUF6349"/>
    <property type="match status" value="1"/>
</dbReference>
<evidence type="ECO:0000313" key="3">
    <source>
        <dbReference type="Proteomes" id="UP000000214"/>
    </source>
</evidence>
<dbReference type="PATRIC" id="fig|1171373.8.peg.1447"/>
<dbReference type="STRING" id="1171373.PACID_14590"/>
<evidence type="ECO:0000256" key="1">
    <source>
        <dbReference type="SAM" id="MobiDB-lite"/>
    </source>
</evidence>
<gene>
    <name evidence="2" type="ordered locus">PACID_14590</name>
</gene>
<protein>
    <submittedName>
        <fullName evidence="2">Uncharacterized protein</fullName>
    </submittedName>
</protein>
<proteinExistence type="predicted"/>